<dbReference type="STRING" id="1448320.A0A319CUU2"/>
<evidence type="ECO:0000256" key="1">
    <source>
        <dbReference type="ARBA" id="ARBA00022487"/>
    </source>
</evidence>
<evidence type="ECO:0000313" key="7">
    <source>
        <dbReference type="Proteomes" id="UP000247810"/>
    </source>
</evidence>
<keyword evidence="2" id="KW-0732">Signal</keyword>
<keyword evidence="7" id="KW-1185">Reference proteome</keyword>
<evidence type="ECO:0000256" key="3">
    <source>
        <dbReference type="ARBA" id="ARBA00022801"/>
    </source>
</evidence>
<dbReference type="Pfam" id="PF07519">
    <property type="entry name" value="Tannase"/>
    <property type="match status" value="1"/>
</dbReference>
<sequence>MNTLNHYPPACILDYFTTAVTDACDALDGVTDGVISALSLCHFDPYSLVDQTVTCNGTSLPISTQDAEIVAKSWQGAQRSDGSFLWYGVNPGASLDVDTGTTCTGPVTNCTGAPFAIGPDWIKNWVLDDADFDITNLTWAQYSDIFDRSVSEYEDLLGSNNPDLSAFRAAGGKIVHWHGGADYLIPTDGSIDYYQTRVGRGPPRQGLLPILPRARGGPLWRWEWGGSHGSLRSRGRLGGKGPGACYPARLEWQPDS</sequence>
<dbReference type="VEuPathDB" id="FungiDB:BO71DRAFT_403412"/>
<dbReference type="OrthoDB" id="3039123at2759"/>
<reference evidence="6 7" key="1">
    <citation type="submission" date="2018-02" db="EMBL/GenBank/DDBJ databases">
        <title>The genomes of Aspergillus section Nigri reveals drivers in fungal speciation.</title>
        <authorList>
            <consortium name="DOE Joint Genome Institute"/>
            <person name="Vesth T.C."/>
            <person name="Nybo J."/>
            <person name="Theobald S."/>
            <person name="Brandl J."/>
            <person name="Frisvad J.C."/>
            <person name="Nielsen K.F."/>
            <person name="Lyhne E.K."/>
            <person name="Kogle M.E."/>
            <person name="Kuo A."/>
            <person name="Riley R."/>
            <person name="Clum A."/>
            <person name="Nolan M."/>
            <person name="Lipzen A."/>
            <person name="Salamov A."/>
            <person name="Henrissat B."/>
            <person name="Wiebenga A."/>
            <person name="De vries R.P."/>
            <person name="Grigoriev I.V."/>
            <person name="Mortensen U.H."/>
            <person name="Andersen M.R."/>
            <person name="Baker S.E."/>
        </authorList>
    </citation>
    <scope>NUCLEOTIDE SEQUENCE [LARGE SCALE GENOMIC DNA]</scope>
    <source>
        <strain evidence="6 7">CBS 707.79</strain>
    </source>
</reference>
<comment type="similarity">
    <text evidence="5">Belongs to the tannase family.</text>
</comment>
<evidence type="ECO:0000313" key="6">
    <source>
        <dbReference type="EMBL" id="PYH89016.1"/>
    </source>
</evidence>
<organism evidence="6 7">
    <name type="scientific">Aspergillus ellipticus CBS 707.79</name>
    <dbReference type="NCBI Taxonomy" id="1448320"/>
    <lineage>
        <taxon>Eukaryota</taxon>
        <taxon>Fungi</taxon>
        <taxon>Dikarya</taxon>
        <taxon>Ascomycota</taxon>
        <taxon>Pezizomycotina</taxon>
        <taxon>Eurotiomycetes</taxon>
        <taxon>Eurotiomycetidae</taxon>
        <taxon>Eurotiales</taxon>
        <taxon>Aspergillaceae</taxon>
        <taxon>Aspergillus</taxon>
        <taxon>Aspergillus subgen. Circumdati</taxon>
    </lineage>
</organism>
<keyword evidence="3 5" id="KW-0378">Hydrolase</keyword>
<dbReference type="PANTHER" id="PTHR33938:SF8">
    <property type="entry name" value="CARBOXYLIC ESTER HYDROLASE"/>
    <property type="match status" value="1"/>
</dbReference>
<gene>
    <name evidence="6" type="ORF">BO71DRAFT_403412</name>
</gene>
<protein>
    <recommendedName>
        <fullName evidence="5">Carboxylic ester hydrolase</fullName>
        <ecNumber evidence="5">3.1.1.-</ecNumber>
    </recommendedName>
</protein>
<dbReference type="GO" id="GO:0052689">
    <property type="term" value="F:carboxylic ester hydrolase activity"/>
    <property type="evidence" value="ECO:0007669"/>
    <property type="project" value="UniProtKB-KW"/>
</dbReference>
<keyword evidence="1" id="KW-0719">Serine esterase</keyword>
<evidence type="ECO:0000256" key="4">
    <source>
        <dbReference type="ARBA" id="ARBA00023157"/>
    </source>
</evidence>
<keyword evidence="4" id="KW-1015">Disulfide bond</keyword>
<dbReference type="AlphaFoldDB" id="A0A319CUU2"/>
<evidence type="ECO:0000256" key="2">
    <source>
        <dbReference type="ARBA" id="ARBA00022729"/>
    </source>
</evidence>
<proteinExistence type="inferred from homology"/>
<accession>A0A319CUU2</accession>
<dbReference type="PANTHER" id="PTHR33938">
    <property type="entry name" value="FERULOYL ESTERASE B-RELATED"/>
    <property type="match status" value="1"/>
</dbReference>
<dbReference type="InterPro" id="IPR011118">
    <property type="entry name" value="Tannase/feruloyl_esterase"/>
</dbReference>
<dbReference type="EMBL" id="KZ826053">
    <property type="protein sequence ID" value="PYH89016.1"/>
    <property type="molecule type" value="Genomic_DNA"/>
</dbReference>
<dbReference type="Proteomes" id="UP000247810">
    <property type="component" value="Unassembled WGS sequence"/>
</dbReference>
<evidence type="ECO:0000256" key="5">
    <source>
        <dbReference type="RuleBase" id="RU361238"/>
    </source>
</evidence>
<dbReference type="EC" id="3.1.1.-" evidence="5"/>
<name>A0A319CUU2_9EURO</name>